<dbReference type="SUPFAM" id="SSF51735">
    <property type="entry name" value="NAD(P)-binding Rossmann-fold domains"/>
    <property type="match status" value="1"/>
</dbReference>
<evidence type="ECO:0000256" key="3">
    <source>
        <dbReference type="ARBA" id="ARBA00023002"/>
    </source>
</evidence>
<name>A0A1R1PQA6_ZANCU</name>
<evidence type="ECO:0000256" key="1">
    <source>
        <dbReference type="ARBA" id="ARBA00006484"/>
    </source>
</evidence>
<evidence type="ECO:0000256" key="2">
    <source>
        <dbReference type="ARBA" id="ARBA00022857"/>
    </source>
</evidence>
<keyword evidence="6" id="KW-1185">Reference proteome</keyword>
<proteinExistence type="inferred from homology"/>
<sequence>MQRMLWKGIQRRFINKIRCDTVIKHYSTDTFSLYSRLRNKNVFITGATSGIGQACAYNYAHAGANLIISGRRTERLEAISNDIKSKYPSIKVIYTELDVRNKSQIDKAVSALPKDFKNVDILVNNAGLVIGLDKLVDTKVEDIDTMIDTNVKGLVYVTQAILPTLKRTQGHIVNIGSIAGENAYPNGSIYCASKHAVRAITQSLRCELIDTDVRITEINPGMVETEFSVVRFRGDEAKAKDVYRGIEPLKAQDIAELVLFSTSRPKHVEIATMTVFPHGQASATLTHRK</sequence>
<evidence type="ECO:0000313" key="6">
    <source>
        <dbReference type="Proteomes" id="UP000188320"/>
    </source>
</evidence>
<reference evidence="6" key="1">
    <citation type="submission" date="2017-01" db="EMBL/GenBank/DDBJ databases">
        <authorList>
            <person name="Wang Y."/>
            <person name="White M."/>
            <person name="Kvist S."/>
            <person name="Moncalvo J.-M."/>
        </authorList>
    </citation>
    <scope>NUCLEOTIDE SEQUENCE [LARGE SCALE GENOMIC DNA]</scope>
    <source>
        <strain evidence="6">COL-18-3</strain>
    </source>
</reference>
<dbReference type="PRINTS" id="PR00081">
    <property type="entry name" value="GDHRDH"/>
</dbReference>
<gene>
    <name evidence="5" type="ORF">AX774_g3346</name>
</gene>
<keyword evidence="3" id="KW-0560">Oxidoreductase</keyword>
<dbReference type="OrthoDB" id="6251714at2759"/>
<dbReference type="Pfam" id="PF00106">
    <property type="entry name" value="adh_short"/>
    <property type="match status" value="1"/>
</dbReference>
<dbReference type="InterPro" id="IPR036291">
    <property type="entry name" value="NAD(P)-bd_dom_sf"/>
</dbReference>
<dbReference type="GO" id="GO:0016616">
    <property type="term" value="F:oxidoreductase activity, acting on the CH-OH group of donors, NAD or NADP as acceptor"/>
    <property type="evidence" value="ECO:0007669"/>
    <property type="project" value="UniProtKB-ARBA"/>
</dbReference>
<dbReference type="PRINTS" id="PR00080">
    <property type="entry name" value="SDRFAMILY"/>
</dbReference>
<protein>
    <submittedName>
        <fullName evidence="5">Putative oxidoreductase</fullName>
    </submittedName>
</protein>
<evidence type="ECO:0000313" key="5">
    <source>
        <dbReference type="EMBL" id="OMH83150.1"/>
    </source>
</evidence>
<dbReference type="Gene3D" id="3.40.50.720">
    <property type="entry name" value="NAD(P)-binding Rossmann-like Domain"/>
    <property type="match status" value="1"/>
</dbReference>
<organism evidence="5 6">
    <name type="scientific">Zancudomyces culisetae</name>
    <name type="common">Gut fungus</name>
    <name type="synonym">Smittium culisetae</name>
    <dbReference type="NCBI Taxonomy" id="1213189"/>
    <lineage>
        <taxon>Eukaryota</taxon>
        <taxon>Fungi</taxon>
        <taxon>Fungi incertae sedis</taxon>
        <taxon>Zoopagomycota</taxon>
        <taxon>Kickxellomycotina</taxon>
        <taxon>Harpellomycetes</taxon>
        <taxon>Harpellales</taxon>
        <taxon>Legeriomycetaceae</taxon>
        <taxon>Zancudomyces</taxon>
    </lineage>
</organism>
<keyword evidence="2" id="KW-0521">NADP</keyword>
<evidence type="ECO:0000256" key="4">
    <source>
        <dbReference type="RuleBase" id="RU000363"/>
    </source>
</evidence>
<comment type="caution">
    <text evidence="5">The sequence shown here is derived from an EMBL/GenBank/DDBJ whole genome shotgun (WGS) entry which is preliminary data.</text>
</comment>
<comment type="similarity">
    <text evidence="1 4">Belongs to the short-chain dehydrogenases/reductases (SDR) family.</text>
</comment>
<dbReference type="PROSITE" id="PS00061">
    <property type="entry name" value="ADH_SHORT"/>
    <property type="match status" value="1"/>
</dbReference>
<dbReference type="InterPro" id="IPR020904">
    <property type="entry name" value="Sc_DH/Rdtase_CS"/>
</dbReference>
<dbReference type="AlphaFoldDB" id="A0A1R1PQA6"/>
<dbReference type="InterPro" id="IPR002347">
    <property type="entry name" value="SDR_fam"/>
</dbReference>
<dbReference type="EMBL" id="LSSK01000496">
    <property type="protein sequence ID" value="OMH83150.1"/>
    <property type="molecule type" value="Genomic_DNA"/>
</dbReference>
<dbReference type="FunFam" id="3.40.50.720:FF:000047">
    <property type="entry name" value="NADP-dependent L-serine/L-allo-threonine dehydrogenase"/>
    <property type="match status" value="1"/>
</dbReference>
<dbReference type="PANTHER" id="PTHR42901">
    <property type="entry name" value="ALCOHOL DEHYDROGENASE"/>
    <property type="match status" value="1"/>
</dbReference>
<dbReference type="PANTHER" id="PTHR42901:SF1">
    <property type="entry name" value="ALCOHOL DEHYDROGENASE"/>
    <property type="match status" value="1"/>
</dbReference>
<accession>A0A1R1PQA6</accession>
<dbReference type="Proteomes" id="UP000188320">
    <property type="component" value="Unassembled WGS sequence"/>
</dbReference>